<feature type="transmembrane region" description="Helical" evidence="6">
    <location>
        <begin position="499"/>
        <end position="522"/>
    </location>
</feature>
<dbReference type="InterPro" id="IPR004814">
    <property type="entry name" value="Oligopep_transpt"/>
</dbReference>
<keyword evidence="5 6" id="KW-0472">Membrane</keyword>
<reference evidence="7 8" key="1">
    <citation type="submission" date="2018-08" db="EMBL/GenBank/DDBJ databases">
        <title>Draft genome sequence of Psychrilyobacter sp. strain SD5 isolated from Black Sea water.</title>
        <authorList>
            <person name="Yadav S."/>
            <person name="Villanueva L."/>
            <person name="Damste J.S.S."/>
        </authorList>
    </citation>
    <scope>NUCLEOTIDE SEQUENCE [LARGE SCALE GENOMIC DNA]</scope>
    <source>
        <strain evidence="7 8">SD5</strain>
    </source>
</reference>
<dbReference type="NCBIfam" id="TIGR00733">
    <property type="entry name" value="OPT family oligopeptide transporter"/>
    <property type="match status" value="1"/>
</dbReference>
<feature type="transmembrane region" description="Helical" evidence="6">
    <location>
        <begin position="568"/>
        <end position="589"/>
    </location>
</feature>
<dbReference type="InterPro" id="IPR045035">
    <property type="entry name" value="YSL-like"/>
</dbReference>
<feature type="transmembrane region" description="Helical" evidence="6">
    <location>
        <begin position="110"/>
        <end position="129"/>
    </location>
</feature>
<sequence>MNEKKHQFKPFVSMDTAMSETTAVSIGLGILFAVIFAASNVYLGLKTGLTIAAAIPAAILGTGLLKAVFKKDSILEANLVASVAAVGESIAGGIIFTLPAIIIWGHDLSMVSIAIITILGGLIGTLFVIPFREYLIVEEHGVLMFPESIAAYEILVNANKGGEGFKTVLKGLGMGGAFKFLSGGLGLWSEGPVWAVTKLGTAFGFNAVASLLGVGFIVGTGVAILMFSGALLAWFGFIPLIKFIGAGATTPIFPSTQLISEMSAIAIWSNYIRYIGAGAVAAGGFISLAKSAPAIISSFKEAMKGLKAEKTAHKIERQHIDTPLTFVGAGAIAVFLIVWLLPLSAGIPKVGFIVSFLVIFFSFFFGVVSARMTGIMGASNNPVSGMTIASLLVIASVIKLSGVDPELGKIMAIIAAGVVCVSIATSGGVAQSLKHTYLVGGTPKKIEWSMFAGLVVAAFAAGGVVLMLHKAFGLGSVDVPAPQAGLMRMLSEGVMTGEIPWTLVIIGVVIGIVINFLGLSILPIALGLYLPIQLSAAILTGALVREVVEMKFKKNVTEQKGRIEKGILLSSGLVAGDALIGILLAVFITLGKDLSAFGRKFGAITTNSTVGFVIFMALAVWIYSQVVSGKASDEQLPE</sequence>
<evidence type="ECO:0000313" key="7">
    <source>
        <dbReference type="EMBL" id="REI40893.1"/>
    </source>
</evidence>
<evidence type="ECO:0000256" key="3">
    <source>
        <dbReference type="ARBA" id="ARBA00022692"/>
    </source>
</evidence>
<feature type="transmembrane region" description="Helical" evidence="6">
    <location>
        <begin position="324"/>
        <end position="343"/>
    </location>
</feature>
<feature type="transmembrane region" description="Helical" evidence="6">
    <location>
        <begin position="49"/>
        <end position="69"/>
    </location>
</feature>
<feature type="transmembrane region" description="Helical" evidence="6">
    <location>
        <begin position="601"/>
        <end position="623"/>
    </location>
</feature>
<feature type="transmembrane region" description="Helical" evidence="6">
    <location>
        <begin position="231"/>
        <end position="253"/>
    </location>
</feature>
<evidence type="ECO:0000256" key="5">
    <source>
        <dbReference type="ARBA" id="ARBA00023136"/>
    </source>
</evidence>
<feature type="transmembrane region" description="Helical" evidence="6">
    <location>
        <begin position="450"/>
        <end position="468"/>
    </location>
</feature>
<dbReference type="PANTHER" id="PTHR31645">
    <property type="entry name" value="OLIGOPEPTIDE TRANSPORTER YGL114W-RELATED"/>
    <property type="match status" value="1"/>
</dbReference>
<feature type="transmembrane region" description="Helical" evidence="6">
    <location>
        <begin position="382"/>
        <end position="398"/>
    </location>
</feature>
<feature type="transmembrane region" description="Helical" evidence="6">
    <location>
        <begin position="528"/>
        <end position="548"/>
    </location>
</feature>
<evidence type="ECO:0000256" key="6">
    <source>
        <dbReference type="SAM" id="Phobius"/>
    </source>
</evidence>
<dbReference type="InterPro" id="IPR004813">
    <property type="entry name" value="OPT"/>
</dbReference>
<feature type="transmembrane region" description="Helical" evidence="6">
    <location>
        <begin position="410"/>
        <end position="430"/>
    </location>
</feature>
<keyword evidence="2" id="KW-0813">Transport</keyword>
<dbReference type="PANTHER" id="PTHR31645:SF0">
    <property type="entry name" value="OLIGOPEPTIDE TRANSPORTER YGL114W-RELATED"/>
    <property type="match status" value="1"/>
</dbReference>
<dbReference type="NCBIfam" id="TIGR00728">
    <property type="entry name" value="OPT_sfam"/>
    <property type="match status" value="1"/>
</dbReference>
<evidence type="ECO:0000256" key="1">
    <source>
        <dbReference type="ARBA" id="ARBA00004141"/>
    </source>
</evidence>
<dbReference type="Pfam" id="PF03169">
    <property type="entry name" value="OPT"/>
    <property type="match status" value="1"/>
</dbReference>
<keyword evidence="4 6" id="KW-1133">Transmembrane helix</keyword>
<evidence type="ECO:0000313" key="8">
    <source>
        <dbReference type="Proteomes" id="UP000263486"/>
    </source>
</evidence>
<dbReference type="RefSeq" id="WP_114642632.1">
    <property type="nucleotide sequence ID" value="NZ_JAACIO010000016.1"/>
</dbReference>
<feature type="transmembrane region" description="Helical" evidence="6">
    <location>
        <begin position="81"/>
        <end position="104"/>
    </location>
</feature>
<organism evidence="7 8">
    <name type="scientific">Psychrilyobacter piezotolerans</name>
    <dbReference type="NCBI Taxonomy" id="2293438"/>
    <lineage>
        <taxon>Bacteria</taxon>
        <taxon>Fusobacteriati</taxon>
        <taxon>Fusobacteriota</taxon>
        <taxon>Fusobacteriia</taxon>
        <taxon>Fusobacteriales</taxon>
        <taxon>Fusobacteriaceae</taxon>
        <taxon>Psychrilyobacter</taxon>
    </lineage>
</organism>
<evidence type="ECO:0000256" key="4">
    <source>
        <dbReference type="ARBA" id="ARBA00022989"/>
    </source>
</evidence>
<name>A0ABX9KGS8_9FUSO</name>
<keyword evidence="3 6" id="KW-0812">Transmembrane</keyword>
<feature type="transmembrane region" description="Helical" evidence="6">
    <location>
        <begin position="203"/>
        <end position="225"/>
    </location>
</feature>
<evidence type="ECO:0000256" key="2">
    <source>
        <dbReference type="ARBA" id="ARBA00022448"/>
    </source>
</evidence>
<proteinExistence type="predicted"/>
<comment type="caution">
    <text evidence="7">The sequence shown here is derived from an EMBL/GenBank/DDBJ whole genome shotgun (WGS) entry which is preliminary data.</text>
</comment>
<dbReference type="EMBL" id="QUAJ01000015">
    <property type="protein sequence ID" value="REI40893.1"/>
    <property type="molecule type" value="Genomic_DNA"/>
</dbReference>
<gene>
    <name evidence="7" type="ORF">DYH56_09545</name>
</gene>
<keyword evidence="8" id="KW-1185">Reference proteome</keyword>
<protein>
    <submittedName>
        <fullName evidence="7">Oligopeptide transporter, OPT family</fullName>
    </submittedName>
</protein>
<feature type="transmembrane region" description="Helical" evidence="6">
    <location>
        <begin position="274"/>
        <end position="296"/>
    </location>
</feature>
<feature type="transmembrane region" description="Helical" evidence="6">
    <location>
        <begin position="350"/>
        <end position="370"/>
    </location>
</feature>
<dbReference type="Proteomes" id="UP000263486">
    <property type="component" value="Unassembled WGS sequence"/>
</dbReference>
<comment type="subcellular location">
    <subcellularLocation>
        <location evidence="1">Membrane</location>
        <topology evidence="1">Multi-pass membrane protein</topology>
    </subcellularLocation>
</comment>
<feature type="transmembrane region" description="Helical" evidence="6">
    <location>
        <begin position="21"/>
        <end position="43"/>
    </location>
</feature>
<accession>A0ABX9KGS8</accession>